<accession>A0AAE1FS02</accession>
<reference evidence="1" key="1">
    <citation type="submission" date="2023-10" db="EMBL/GenBank/DDBJ databases">
        <title>Genome assemblies of two species of porcelain crab, Petrolisthes cinctipes and Petrolisthes manimaculis (Anomura: Porcellanidae).</title>
        <authorList>
            <person name="Angst P."/>
        </authorList>
    </citation>
    <scope>NUCLEOTIDE SEQUENCE</scope>
    <source>
        <strain evidence="1">PB745_01</strain>
        <tissue evidence="1">Gill</tissue>
    </source>
</reference>
<proteinExistence type="predicted"/>
<sequence length="130" mass="14877">MWPECVCDFEGFAPQEEVSKAVKKTVELARQVGGEGFEDMQEGEVRELVEEQAMPLNNNELLEIVKKSDNENEEESVAEASHPQALTLENLGQAMRLTEQLKQFFYDIDPLIVMALKVMVEIENRLCFRI</sequence>
<evidence type="ECO:0000313" key="2">
    <source>
        <dbReference type="Proteomes" id="UP001286313"/>
    </source>
</evidence>
<name>A0AAE1FS02_PETCI</name>
<gene>
    <name evidence="1" type="ORF">Pcinc_018489</name>
</gene>
<evidence type="ECO:0000313" key="1">
    <source>
        <dbReference type="EMBL" id="KAK3876753.1"/>
    </source>
</evidence>
<protein>
    <submittedName>
        <fullName evidence="1">Uncharacterized protein</fullName>
    </submittedName>
</protein>
<organism evidence="1 2">
    <name type="scientific">Petrolisthes cinctipes</name>
    <name type="common">Flat porcelain crab</name>
    <dbReference type="NCBI Taxonomy" id="88211"/>
    <lineage>
        <taxon>Eukaryota</taxon>
        <taxon>Metazoa</taxon>
        <taxon>Ecdysozoa</taxon>
        <taxon>Arthropoda</taxon>
        <taxon>Crustacea</taxon>
        <taxon>Multicrustacea</taxon>
        <taxon>Malacostraca</taxon>
        <taxon>Eumalacostraca</taxon>
        <taxon>Eucarida</taxon>
        <taxon>Decapoda</taxon>
        <taxon>Pleocyemata</taxon>
        <taxon>Anomura</taxon>
        <taxon>Galatheoidea</taxon>
        <taxon>Porcellanidae</taxon>
        <taxon>Petrolisthes</taxon>
    </lineage>
</organism>
<dbReference type="AlphaFoldDB" id="A0AAE1FS02"/>
<dbReference type="Proteomes" id="UP001286313">
    <property type="component" value="Unassembled WGS sequence"/>
</dbReference>
<keyword evidence="2" id="KW-1185">Reference proteome</keyword>
<dbReference type="EMBL" id="JAWQEG010001779">
    <property type="protein sequence ID" value="KAK3876753.1"/>
    <property type="molecule type" value="Genomic_DNA"/>
</dbReference>
<comment type="caution">
    <text evidence="1">The sequence shown here is derived from an EMBL/GenBank/DDBJ whole genome shotgun (WGS) entry which is preliminary data.</text>
</comment>